<dbReference type="InterPro" id="IPR000594">
    <property type="entry name" value="ThiF_NAD_FAD-bd"/>
</dbReference>
<proteinExistence type="predicted"/>
<dbReference type="PANTHER" id="PTHR10953:SF102">
    <property type="entry name" value="ADENYLYLTRANSFERASE AND SULFURTRANSFERASE MOCS3"/>
    <property type="match status" value="1"/>
</dbReference>
<dbReference type="InterPro" id="IPR045886">
    <property type="entry name" value="ThiF/MoeB/HesA"/>
</dbReference>
<reference evidence="2" key="2">
    <citation type="journal article" date="2021" name="Microbiome">
        <title>Successional dynamics and alternative stable states in a saline activated sludge microbial community over 9 years.</title>
        <authorList>
            <person name="Wang Y."/>
            <person name="Ye J."/>
            <person name="Ju F."/>
            <person name="Liu L."/>
            <person name="Boyd J.A."/>
            <person name="Deng Y."/>
            <person name="Parks D.H."/>
            <person name="Jiang X."/>
            <person name="Yin X."/>
            <person name="Woodcroft B.J."/>
            <person name="Tyson G.W."/>
            <person name="Hugenholtz P."/>
            <person name="Polz M.F."/>
            <person name="Zhang T."/>
        </authorList>
    </citation>
    <scope>NUCLEOTIDE SEQUENCE</scope>
    <source>
        <strain evidence="2">HKST-UBA01</strain>
    </source>
</reference>
<dbReference type="Proteomes" id="UP000697710">
    <property type="component" value="Unassembled WGS sequence"/>
</dbReference>
<dbReference type="AlphaFoldDB" id="A0A956LVT5"/>
<dbReference type="GO" id="GO:0008641">
    <property type="term" value="F:ubiquitin-like modifier activating enzyme activity"/>
    <property type="evidence" value="ECO:0007669"/>
    <property type="project" value="InterPro"/>
</dbReference>
<comment type="caution">
    <text evidence="2">The sequence shown here is derived from an EMBL/GenBank/DDBJ whole genome shotgun (WGS) entry which is preliminary data.</text>
</comment>
<dbReference type="EMBL" id="JAGQHR010000050">
    <property type="protein sequence ID" value="MCA9726630.1"/>
    <property type="molecule type" value="Genomic_DNA"/>
</dbReference>
<accession>A0A956LVT5</accession>
<organism evidence="2 3">
    <name type="scientific">Eiseniibacteriota bacterium</name>
    <dbReference type="NCBI Taxonomy" id="2212470"/>
    <lineage>
        <taxon>Bacteria</taxon>
        <taxon>Candidatus Eiseniibacteriota</taxon>
    </lineage>
</organism>
<dbReference type="Pfam" id="PF00899">
    <property type="entry name" value="ThiF"/>
    <property type="match status" value="1"/>
</dbReference>
<dbReference type="InterPro" id="IPR035985">
    <property type="entry name" value="Ubiquitin-activating_enz"/>
</dbReference>
<dbReference type="GO" id="GO:0016779">
    <property type="term" value="F:nucleotidyltransferase activity"/>
    <property type="evidence" value="ECO:0007669"/>
    <property type="project" value="UniProtKB-KW"/>
</dbReference>
<dbReference type="Gene3D" id="3.40.50.720">
    <property type="entry name" value="NAD(P)-binding Rossmann-like Domain"/>
    <property type="match status" value="1"/>
</dbReference>
<reference evidence="2" key="1">
    <citation type="submission" date="2020-04" db="EMBL/GenBank/DDBJ databases">
        <authorList>
            <person name="Zhang T."/>
        </authorList>
    </citation>
    <scope>NUCLEOTIDE SEQUENCE</scope>
    <source>
        <strain evidence="2">HKST-UBA01</strain>
    </source>
</reference>
<evidence type="ECO:0000259" key="1">
    <source>
        <dbReference type="Pfam" id="PF00899"/>
    </source>
</evidence>
<dbReference type="SUPFAM" id="SSF69572">
    <property type="entry name" value="Activating enzymes of the ubiquitin-like proteins"/>
    <property type="match status" value="1"/>
</dbReference>
<gene>
    <name evidence="2" type="ORF">KC729_03040</name>
</gene>
<dbReference type="GO" id="GO:0005737">
    <property type="term" value="C:cytoplasm"/>
    <property type="evidence" value="ECO:0007669"/>
    <property type="project" value="TreeGrafter"/>
</dbReference>
<keyword evidence="2" id="KW-0808">Transferase</keyword>
<keyword evidence="2" id="KW-0548">Nucleotidyltransferase</keyword>
<dbReference type="PANTHER" id="PTHR10953">
    <property type="entry name" value="UBIQUITIN-ACTIVATING ENZYME E1"/>
    <property type="match status" value="1"/>
</dbReference>
<dbReference type="GO" id="GO:0004792">
    <property type="term" value="F:thiosulfate-cyanide sulfurtransferase activity"/>
    <property type="evidence" value="ECO:0007669"/>
    <property type="project" value="TreeGrafter"/>
</dbReference>
<name>A0A956LVT5_UNCEI</name>
<sequence>MLQTMTDRHRRQKLLPWLREDAQQRIYDSTVLIARVGGLGGPLTQSLAMAGVGRIVFYHDGDLLDEDLHRMVLMDPDGVGSPRAPQARASLERRSFPGARIQGFETRITKTDAERWMREADVAIGAAPTYEERLMLNDAALAAGKPFVDAAMYDDECHLLCVHPQRGACLRCLVPEPPEWRADFPVVAAVSAAIGSLAAYQVLRILAGTDEAVPWGELVRLDVAETVMKKTRLAPRPGCPACAARRVRHA</sequence>
<evidence type="ECO:0000313" key="2">
    <source>
        <dbReference type="EMBL" id="MCA9726630.1"/>
    </source>
</evidence>
<feature type="domain" description="THIF-type NAD/FAD binding fold" evidence="1">
    <location>
        <begin position="10"/>
        <end position="240"/>
    </location>
</feature>
<protein>
    <submittedName>
        <fullName evidence="2">ThiF family adenylyltransferase</fullName>
    </submittedName>
</protein>
<evidence type="ECO:0000313" key="3">
    <source>
        <dbReference type="Proteomes" id="UP000697710"/>
    </source>
</evidence>